<accession>A0ABQ8BUG0</accession>
<name>A0ABQ8BUG0_BRANA</name>
<evidence type="ECO:0000313" key="3">
    <source>
        <dbReference type="Proteomes" id="UP000824890"/>
    </source>
</evidence>
<feature type="region of interest" description="Disordered" evidence="1">
    <location>
        <begin position="111"/>
        <end position="156"/>
    </location>
</feature>
<dbReference type="PANTHER" id="PTHR36039">
    <property type="match status" value="1"/>
</dbReference>
<evidence type="ECO:0000256" key="1">
    <source>
        <dbReference type="SAM" id="MobiDB-lite"/>
    </source>
</evidence>
<feature type="compositionally biased region" description="Polar residues" evidence="1">
    <location>
        <begin position="10"/>
        <end position="20"/>
    </location>
</feature>
<gene>
    <name evidence="2" type="ORF">HID58_031762</name>
</gene>
<keyword evidence="3" id="KW-1185">Reference proteome</keyword>
<feature type="non-terminal residue" evidence="2">
    <location>
        <position position="1"/>
    </location>
</feature>
<dbReference type="EMBL" id="JAGKQM010000009">
    <property type="protein sequence ID" value="KAH0908441.1"/>
    <property type="molecule type" value="Genomic_DNA"/>
</dbReference>
<evidence type="ECO:0000313" key="2">
    <source>
        <dbReference type="EMBL" id="KAH0908441.1"/>
    </source>
</evidence>
<organism evidence="2 3">
    <name type="scientific">Brassica napus</name>
    <name type="common">Rape</name>
    <dbReference type="NCBI Taxonomy" id="3708"/>
    <lineage>
        <taxon>Eukaryota</taxon>
        <taxon>Viridiplantae</taxon>
        <taxon>Streptophyta</taxon>
        <taxon>Embryophyta</taxon>
        <taxon>Tracheophyta</taxon>
        <taxon>Spermatophyta</taxon>
        <taxon>Magnoliopsida</taxon>
        <taxon>eudicotyledons</taxon>
        <taxon>Gunneridae</taxon>
        <taxon>Pentapetalae</taxon>
        <taxon>rosids</taxon>
        <taxon>malvids</taxon>
        <taxon>Brassicales</taxon>
        <taxon>Brassicaceae</taxon>
        <taxon>Brassiceae</taxon>
        <taxon>Brassica</taxon>
    </lineage>
</organism>
<protein>
    <submittedName>
        <fullName evidence="2">Uncharacterized protein</fullName>
    </submittedName>
</protein>
<sequence>RQQRALPNPNAFSRPSSATGSALRKKGLRLEIGEEYRVGEWVPFCSVAVDVARARMAEAFSVLRDVDVGLVEFSPVREVFSFGLGDNSLDGFPFTWVIPLGLVKQRSTSSGRALSGLGTRPNIQMGSSPPPGVGPVSMTISPQDPYQTSYLIPSKT</sequence>
<dbReference type="Proteomes" id="UP000824890">
    <property type="component" value="Unassembled WGS sequence"/>
</dbReference>
<reference evidence="2 3" key="1">
    <citation type="submission" date="2021-05" db="EMBL/GenBank/DDBJ databases">
        <title>Genome Assembly of Synthetic Allotetraploid Brassica napus Reveals Homoeologous Exchanges between Subgenomes.</title>
        <authorList>
            <person name="Davis J.T."/>
        </authorList>
    </citation>
    <scope>NUCLEOTIDE SEQUENCE [LARGE SCALE GENOMIC DNA]</scope>
    <source>
        <strain evidence="3">cv. Da-Ae</strain>
        <tissue evidence="2">Seedling</tissue>
    </source>
</reference>
<proteinExistence type="predicted"/>
<comment type="caution">
    <text evidence="2">The sequence shown here is derived from an EMBL/GenBank/DDBJ whole genome shotgun (WGS) entry which is preliminary data.</text>
</comment>
<feature type="compositionally biased region" description="Polar residues" evidence="1">
    <location>
        <begin position="138"/>
        <end position="156"/>
    </location>
</feature>
<feature type="region of interest" description="Disordered" evidence="1">
    <location>
        <begin position="1"/>
        <end position="20"/>
    </location>
</feature>
<dbReference type="PANTHER" id="PTHR36039:SF2">
    <property type="entry name" value="RNA LIGASE_CYCLIC NUCLEOTIDE PHOSPHODIESTERASE FAMILY PROTEIN"/>
    <property type="match status" value="1"/>
</dbReference>